<dbReference type="GO" id="GO:0004673">
    <property type="term" value="F:protein histidine kinase activity"/>
    <property type="evidence" value="ECO:0007669"/>
    <property type="project" value="UniProtKB-EC"/>
</dbReference>
<dbReference type="Pfam" id="PF13581">
    <property type="entry name" value="HATPase_c_2"/>
    <property type="match status" value="1"/>
</dbReference>
<dbReference type="PROSITE" id="PS50109">
    <property type="entry name" value="HIS_KIN"/>
    <property type="match status" value="1"/>
</dbReference>
<keyword evidence="10 13" id="KW-1133">Transmembrane helix</keyword>
<dbReference type="Gene3D" id="1.20.120.620">
    <property type="entry name" value="Backbone structure of the membrane domain of e. Coli histidine kinase receptor kdpd"/>
    <property type="match status" value="1"/>
</dbReference>
<organism evidence="15 16">
    <name type="scientific">Siccirubricoccus deserti</name>
    <dbReference type="NCBI Taxonomy" id="2013562"/>
    <lineage>
        <taxon>Bacteria</taxon>
        <taxon>Pseudomonadati</taxon>
        <taxon>Pseudomonadota</taxon>
        <taxon>Alphaproteobacteria</taxon>
        <taxon>Acetobacterales</taxon>
        <taxon>Roseomonadaceae</taxon>
        <taxon>Siccirubricoccus</taxon>
    </lineage>
</organism>
<dbReference type="Pfam" id="PF07568">
    <property type="entry name" value="HisKA_2"/>
    <property type="match status" value="1"/>
</dbReference>
<keyword evidence="8" id="KW-0418">Kinase</keyword>
<dbReference type="InterPro" id="IPR036890">
    <property type="entry name" value="HATPase_C_sf"/>
</dbReference>
<evidence type="ECO:0000313" key="15">
    <source>
        <dbReference type="EMBL" id="MBC4013920.1"/>
    </source>
</evidence>
<dbReference type="PANTHER" id="PTHR41523">
    <property type="entry name" value="TWO-COMPONENT SYSTEM SENSOR PROTEIN"/>
    <property type="match status" value="1"/>
</dbReference>
<keyword evidence="9" id="KW-0067">ATP-binding</keyword>
<evidence type="ECO:0000256" key="7">
    <source>
        <dbReference type="ARBA" id="ARBA00022741"/>
    </source>
</evidence>
<evidence type="ECO:0000256" key="4">
    <source>
        <dbReference type="ARBA" id="ARBA00022553"/>
    </source>
</evidence>
<comment type="subcellular location">
    <subcellularLocation>
        <location evidence="2">Membrane</location>
        <topology evidence="2">Multi-pass membrane protein</topology>
    </subcellularLocation>
</comment>
<evidence type="ECO:0000313" key="16">
    <source>
        <dbReference type="Proteomes" id="UP000600101"/>
    </source>
</evidence>
<evidence type="ECO:0000256" key="11">
    <source>
        <dbReference type="ARBA" id="ARBA00023012"/>
    </source>
</evidence>
<feature type="transmembrane region" description="Helical" evidence="13">
    <location>
        <begin position="82"/>
        <end position="111"/>
    </location>
</feature>
<comment type="catalytic activity">
    <reaction evidence="1">
        <text>ATP + protein L-histidine = ADP + protein N-phospho-L-histidine.</text>
        <dbReference type="EC" id="2.7.13.3"/>
    </reaction>
</comment>
<gene>
    <name evidence="15" type="ORF">H7965_01180</name>
</gene>
<evidence type="ECO:0000256" key="5">
    <source>
        <dbReference type="ARBA" id="ARBA00022679"/>
    </source>
</evidence>
<evidence type="ECO:0000259" key="14">
    <source>
        <dbReference type="PROSITE" id="PS50109"/>
    </source>
</evidence>
<keyword evidence="4" id="KW-0597">Phosphoprotein</keyword>
<evidence type="ECO:0000256" key="13">
    <source>
        <dbReference type="SAM" id="Phobius"/>
    </source>
</evidence>
<dbReference type="InterPro" id="IPR003594">
    <property type="entry name" value="HATPase_dom"/>
</dbReference>
<dbReference type="Pfam" id="PF13493">
    <property type="entry name" value="DUF4118"/>
    <property type="match status" value="1"/>
</dbReference>
<evidence type="ECO:0000256" key="9">
    <source>
        <dbReference type="ARBA" id="ARBA00022840"/>
    </source>
</evidence>
<dbReference type="InterPro" id="IPR005467">
    <property type="entry name" value="His_kinase_dom"/>
</dbReference>
<keyword evidence="12 13" id="KW-0472">Membrane</keyword>
<dbReference type="EC" id="2.7.13.3" evidence="3"/>
<evidence type="ECO:0000256" key="12">
    <source>
        <dbReference type="ARBA" id="ARBA00023136"/>
    </source>
</evidence>
<proteinExistence type="predicted"/>
<evidence type="ECO:0000256" key="2">
    <source>
        <dbReference type="ARBA" id="ARBA00004141"/>
    </source>
</evidence>
<keyword evidence="16" id="KW-1185">Reference proteome</keyword>
<dbReference type="AlphaFoldDB" id="A0A9X0QUZ7"/>
<feature type="domain" description="Histidine kinase" evidence="14">
    <location>
        <begin position="177"/>
        <end position="384"/>
    </location>
</feature>
<keyword evidence="7" id="KW-0547">Nucleotide-binding</keyword>
<comment type="caution">
    <text evidence="15">The sequence shown here is derived from an EMBL/GenBank/DDBJ whole genome shotgun (WGS) entry which is preliminary data.</text>
</comment>
<dbReference type="InterPro" id="IPR038318">
    <property type="entry name" value="KdpD_sf"/>
</dbReference>
<dbReference type="GO" id="GO:0000160">
    <property type="term" value="P:phosphorelay signal transduction system"/>
    <property type="evidence" value="ECO:0007669"/>
    <property type="project" value="UniProtKB-KW"/>
</dbReference>
<keyword evidence="5" id="KW-0808">Transferase</keyword>
<evidence type="ECO:0000256" key="3">
    <source>
        <dbReference type="ARBA" id="ARBA00012438"/>
    </source>
</evidence>
<dbReference type="InterPro" id="IPR025201">
    <property type="entry name" value="KdpD_TM"/>
</dbReference>
<dbReference type="SUPFAM" id="SSF55874">
    <property type="entry name" value="ATPase domain of HSP90 chaperone/DNA topoisomerase II/histidine kinase"/>
    <property type="match status" value="1"/>
</dbReference>
<sequence length="401" mass="43338">MGRIRATGPEPIILTFRGAEERTRHGAVLCDMSPANRLNHLIRQTRAQPVWLRYATTLGIVLATLLVRMISDRALGESYPFMLFFVPVLLSACLFDHGSGLLATAASAVLVTWSNLSPAGTLSLDHATDTPMLVMFMAIGAAMSGMVETMHRAVARAQRAHAELVESNRRRDMLLHEFRHRTRNDLQSLSALLLLRARAATSEAAGEGLREAAGHARALARVHGWLARGAPADRDDPARVDTREFIEGLCRDLEVTQTGGLRPIGLRASAESYSLDTERAVHLGLVLNELVTNALKYGFPDERHGVISVRFTRSAEEFVLIVSDDGIGQAGADDEAAGSIRTSGTGLGTRLMHGLAAQLRGRFSRAAGEAGVGTIAQLRFPVVEPRRLQLDAPRLSPPAAA</sequence>
<evidence type="ECO:0000256" key="8">
    <source>
        <dbReference type="ARBA" id="ARBA00022777"/>
    </source>
</evidence>
<dbReference type="InterPro" id="IPR011495">
    <property type="entry name" value="Sig_transdc_His_kin_sub2_dim/P"/>
</dbReference>
<name>A0A9X0QUZ7_9PROT</name>
<feature type="transmembrane region" description="Helical" evidence="13">
    <location>
        <begin position="51"/>
        <end position="70"/>
    </location>
</feature>
<evidence type="ECO:0000256" key="10">
    <source>
        <dbReference type="ARBA" id="ARBA00022989"/>
    </source>
</evidence>
<dbReference type="GO" id="GO:0005524">
    <property type="term" value="F:ATP binding"/>
    <property type="evidence" value="ECO:0007669"/>
    <property type="project" value="UniProtKB-KW"/>
</dbReference>
<dbReference type="GO" id="GO:0016020">
    <property type="term" value="C:membrane"/>
    <property type="evidence" value="ECO:0007669"/>
    <property type="project" value="UniProtKB-SubCell"/>
</dbReference>
<dbReference type="SMART" id="SM00387">
    <property type="entry name" value="HATPase_c"/>
    <property type="match status" value="1"/>
</dbReference>
<evidence type="ECO:0000256" key="1">
    <source>
        <dbReference type="ARBA" id="ARBA00000085"/>
    </source>
</evidence>
<keyword evidence="11" id="KW-0902">Two-component regulatory system</keyword>
<protein>
    <recommendedName>
        <fullName evidence="3">histidine kinase</fullName>
        <ecNumber evidence="3">2.7.13.3</ecNumber>
    </recommendedName>
</protein>
<reference evidence="15" key="1">
    <citation type="submission" date="2020-08" db="EMBL/GenBank/DDBJ databases">
        <authorList>
            <person name="Hu Y."/>
            <person name="Nguyen S.V."/>
            <person name="Li F."/>
            <person name="Fanning S."/>
        </authorList>
    </citation>
    <scope>NUCLEOTIDE SEQUENCE</scope>
    <source>
        <strain evidence="15">SYSU D8009</strain>
    </source>
</reference>
<dbReference type="PANTHER" id="PTHR41523:SF8">
    <property type="entry name" value="ETHYLENE RESPONSE SENSOR PROTEIN"/>
    <property type="match status" value="1"/>
</dbReference>
<dbReference type="Proteomes" id="UP000600101">
    <property type="component" value="Unassembled WGS sequence"/>
</dbReference>
<dbReference type="EMBL" id="JACOMF010000001">
    <property type="protein sequence ID" value="MBC4013920.1"/>
    <property type="molecule type" value="Genomic_DNA"/>
</dbReference>
<keyword evidence="6 13" id="KW-0812">Transmembrane</keyword>
<dbReference type="Gene3D" id="3.30.565.10">
    <property type="entry name" value="Histidine kinase-like ATPase, C-terminal domain"/>
    <property type="match status" value="1"/>
</dbReference>
<accession>A0A9X0QUZ7</accession>
<evidence type="ECO:0000256" key="6">
    <source>
        <dbReference type="ARBA" id="ARBA00022692"/>
    </source>
</evidence>